<evidence type="ECO:0000259" key="1">
    <source>
        <dbReference type="Pfam" id="PF07238"/>
    </source>
</evidence>
<evidence type="ECO:0000313" key="3">
    <source>
        <dbReference type="Proteomes" id="UP000006365"/>
    </source>
</evidence>
<keyword evidence="3" id="KW-1185">Reference proteome</keyword>
<gene>
    <name evidence="2" type="ordered locus">Despr_2024</name>
</gene>
<accession>A0A7U4DPL0</accession>
<dbReference type="GO" id="GO:0035438">
    <property type="term" value="F:cyclic-di-GMP binding"/>
    <property type="evidence" value="ECO:0007669"/>
    <property type="project" value="InterPro"/>
</dbReference>
<proteinExistence type="predicted"/>
<sequence length="135" mass="15064">MMTAGPLVFTPDKRTHFRVPFTRTVKVRIQDKVHGQFAARNLSLGGVFLEGAVNVPVGEECRLELHETGNRISFIYTIRGKILRKEAGGVGIKFTGMAENCFMFLQTMILYSSDDPIQTAEHFLEEFAPAPVSIC</sequence>
<name>A0A7U4DPL0_DESPD</name>
<dbReference type="EMBL" id="CP002364">
    <property type="protein sequence ID" value="ADW18172.1"/>
    <property type="molecule type" value="Genomic_DNA"/>
</dbReference>
<dbReference type="Pfam" id="PF07238">
    <property type="entry name" value="PilZ"/>
    <property type="match status" value="1"/>
</dbReference>
<dbReference type="InterPro" id="IPR009875">
    <property type="entry name" value="PilZ_domain"/>
</dbReference>
<dbReference type="RefSeq" id="WP_015724712.1">
    <property type="nucleotide sequence ID" value="NC_014972.1"/>
</dbReference>
<dbReference type="Proteomes" id="UP000006365">
    <property type="component" value="Chromosome"/>
</dbReference>
<dbReference type="SUPFAM" id="SSF141371">
    <property type="entry name" value="PilZ domain-like"/>
    <property type="match status" value="1"/>
</dbReference>
<protein>
    <submittedName>
        <fullName evidence="2">Type IV pilus assembly PilZ</fullName>
    </submittedName>
</protein>
<reference evidence="2 3" key="1">
    <citation type="journal article" date="2011" name="Stand. Genomic Sci.">
        <title>Complete genome sequence of Desulfobulbus propionicus type strain (1pr3).</title>
        <authorList>
            <person name="Pagani I."/>
            <person name="Lapidus A."/>
            <person name="Nolan M."/>
            <person name="Lucas S."/>
            <person name="Hammon N."/>
            <person name="Deshpande S."/>
            <person name="Cheng J.F."/>
            <person name="Chertkov O."/>
            <person name="Davenport K."/>
            <person name="Tapia R."/>
            <person name="Han C."/>
            <person name="Goodwin L."/>
            <person name="Pitluck S."/>
            <person name="Liolios K."/>
            <person name="Mavromatis K."/>
            <person name="Ivanova N."/>
            <person name="Mikhailova N."/>
            <person name="Pati A."/>
            <person name="Chen A."/>
            <person name="Palaniappan K."/>
            <person name="Land M."/>
            <person name="Hauser L."/>
            <person name="Chang Y.J."/>
            <person name="Jeffries C.D."/>
            <person name="Detter J.C."/>
            <person name="Brambilla E."/>
            <person name="Kannan K.P."/>
            <person name="Djao O.D."/>
            <person name="Rohde M."/>
            <person name="Pukall R."/>
            <person name="Spring S."/>
            <person name="Goker M."/>
            <person name="Sikorski J."/>
            <person name="Woyke T."/>
            <person name="Bristow J."/>
            <person name="Eisen J.A."/>
            <person name="Markowitz V."/>
            <person name="Hugenholtz P."/>
            <person name="Kyrpides N.C."/>
            <person name="Klenk H.P."/>
        </authorList>
    </citation>
    <scope>NUCLEOTIDE SEQUENCE [LARGE SCALE GENOMIC DNA]</scope>
    <source>
        <strain evidence="3">ATCC 33891 / DSM 2032 / 1pr3</strain>
    </source>
</reference>
<feature type="domain" description="PilZ" evidence="1">
    <location>
        <begin position="12"/>
        <end position="99"/>
    </location>
</feature>
<dbReference type="Gene3D" id="2.40.10.220">
    <property type="entry name" value="predicted glycosyltransferase like domains"/>
    <property type="match status" value="1"/>
</dbReference>
<dbReference type="AlphaFoldDB" id="A0A7U4DPL0"/>
<organism evidence="2 3">
    <name type="scientific">Desulfobulbus propionicus (strain ATCC 33891 / DSM 2032 / VKM B-1956 / 1pr3)</name>
    <dbReference type="NCBI Taxonomy" id="577650"/>
    <lineage>
        <taxon>Bacteria</taxon>
        <taxon>Pseudomonadati</taxon>
        <taxon>Thermodesulfobacteriota</taxon>
        <taxon>Desulfobulbia</taxon>
        <taxon>Desulfobulbales</taxon>
        <taxon>Desulfobulbaceae</taxon>
        <taxon>Desulfobulbus</taxon>
    </lineage>
</organism>
<dbReference type="KEGG" id="dpr:Despr_2024"/>
<evidence type="ECO:0000313" key="2">
    <source>
        <dbReference type="EMBL" id="ADW18172.1"/>
    </source>
</evidence>